<proteinExistence type="inferred from homology"/>
<dbReference type="GO" id="GO:1990247">
    <property type="term" value="F:N6-methyladenosine-containing RNA reader activity"/>
    <property type="evidence" value="ECO:0007669"/>
    <property type="project" value="UniProtKB-UniRule"/>
</dbReference>
<accession>A0A396GVW2</accession>
<dbReference type="PANTHER" id="PTHR12357">
    <property type="entry name" value="YTH YT521-B HOMOLOGY DOMAIN-CONTAINING"/>
    <property type="match status" value="1"/>
</dbReference>
<keyword evidence="1" id="KW-0694">RNA-binding</keyword>
<protein>
    <recommendedName>
        <fullName evidence="1">YTH domain-containing family protein</fullName>
    </recommendedName>
</protein>
<feature type="region of interest" description="Disordered" evidence="2">
    <location>
        <begin position="70"/>
        <end position="134"/>
    </location>
</feature>
<gene>
    <name evidence="3" type="ORF">MtrunA17_Chr8g0380421</name>
</gene>
<dbReference type="Proteomes" id="UP000265566">
    <property type="component" value="Chromosome 8"/>
</dbReference>
<name>A0A396GVW2_MEDTR</name>
<dbReference type="EMBL" id="PSQE01000008">
    <property type="protein sequence ID" value="RHN42757.1"/>
    <property type="molecule type" value="Genomic_DNA"/>
</dbReference>
<evidence type="ECO:0000256" key="1">
    <source>
        <dbReference type="RuleBase" id="RU369095"/>
    </source>
</evidence>
<comment type="caution">
    <text evidence="3">The sequence shown here is derived from an EMBL/GenBank/DDBJ whole genome shotgun (WGS) entry which is preliminary data.</text>
</comment>
<dbReference type="GO" id="GO:0003729">
    <property type="term" value="F:mRNA binding"/>
    <property type="evidence" value="ECO:0007669"/>
    <property type="project" value="UniProtKB-UniRule"/>
</dbReference>
<dbReference type="AlphaFoldDB" id="A0A396GVW2"/>
<dbReference type="Gramene" id="rna49241">
    <property type="protein sequence ID" value="RHN42757.1"/>
    <property type="gene ID" value="gene49241"/>
</dbReference>
<organism evidence="3 4">
    <name type="scientific">Medicago truncatula</name>
    <name type="common">Barrel medic</name>
    <name type="synonym">Medicago tribuloides</name>
    <dbReference type="NCBI Taxonomy" id="3880"/>
    <lineage>
        <taxon>Eukaryota</taxon>
        <taxon>Viridiplantae</taxon>
        <taxon>Streptophyta</taxon>
        <taxon>Embryophyta</taxon>
        <taxon>Tracheophyta</taxon>
        <taxon>Spermatophyta</taxon>
        <taxon>Magnoliopsida</taxon>
        <taxon>eudicotyledons</taxon>
        <taxon>Gunneridae</taxon>
        <taxon>Pentapetalae</taxon>
        <taxon>rosids</taxon>
        <taxon>fabids</taxon>
        <taxon>Fabales</taxon>
        <taxon>Fabaceae</taxon>
        <taxon>Papilionoideae</taxon>
        <taxon>50 kb inversion clade</taxon>
        <taxon>NPAAA clade</taxon>
        <taxon>Hologalegina</taxon>
        <taxon>IRL clade</taxon>
        <taxon>Trifolieae</taxon>
        <taxon>Medicago</taxon>
    </lineage>
</organism>
<dbReference type="InterPro" id="IPR045168">
    <property type="entry name" value="YTH_prot"/>
</dbReference>
<evidence type="ECO:0000313" key="3">
    <source>
        <dbReference type="EMBL" id="RHN42757.1"/>
    </source>
</evidence>
<sequence>MQIMLEPGLKLLKIFKEYSSKTCILDDFGFYEGRQKTILEKKAKQQFPKQARLSTIPVWEGKPTDEKIEVNGETNTQKSEVNSELLKESTLAKDNDDNKHSENGAVPTTGDAPKGAKPVVSESKIVPNGVANGC</sequence>
<feature type="compositionally biased region" description="Basic and acidic residues" evidence="2">
    <location>
        <begin position="85"/>
        <end position="102"/>
    </location>
</feature>
<comment type="function">
    <text evidence="1">Specifically recognizes and binds N6-methyladenosine (m6A)-containing RNAs, and regulates mRNA stability. M6A is a modification present at internal sites of mRNAs and some non-coding RNAs and plays a role in mRNA stability and processing.</text>
</comment>
<evidence type="ECO:0000256" key="2">
    <source>
        <dbReference type="SAM" id="MobiDB-lite"/>
    </source>
</evidence>
<comment type="similarity">
    <text evidence="1">Belongs to the YTHDF family.</text>
</comment>
<reference evidence="4" key="1">
    <citation type="journal article" date="2018" name="Nat. Plants">
        <title>Whole-genome landscape of Medicago truncatula symbiotic genes.</title>
        <authorList>
            <person name="Pecrix Y."/>
            <person name="Staton S.E."/>
            <person name="Sallet E."/>
            <person name="Lelandais-Briere C."/>
            <person name="Moreau S."/>
            <person name="Carrere S."/>
            <person name="Blein T."/>
            <person name="Jardinaud M.F."/>
            <person name="Latrasse D."/>
            <person name="Zouine M."/>
            <person name="Zahm M."/>
            <person name="Kreplak J."/>
            <person name="Mayjonade B."/>
            <person name="Satge C."/>
            <person name="Perez M."/>
            <person name="Cauet S."/>
            <person name="Marande W."/>
            <person name="Chantry-Darmon C."/>
            <person name="Lopez-Roques C."/>
            <person name="Bouchez O."/>
            <person name="Berard A."/>
            <person name="Debelle F."/>
            <person name="Munos S."/>
            <person name="Bendahmane A."/>
            <person name="Berges H."/>
            <person name="Niebel A."/>
            <person name="Buitink J."/>
            <person name="Frugier F."/>
            <person name="Benhamed M."/>
            <person name="Crespi M."/>
            <person name="Gouzy J."/>
            <person name="Gamas P."/>
        </authorList>
    </citation>
    <scope>NUCLEOTIDE SEQUENCE [LARGE SCALE GENOMIC DNA]</scope>
    <source>
        <strain evidence="4">cv. Jemalong A17</strain>
    </source>
</reference>
<dbReference type="PANTHER" id="PTHR12357:SF99">
    <property type="entry name" value="YTH DOMAIN-CONTAINING PROTEIN ECT2-RELATED"/>
    <property type="match status" value="1"/>
</dbReference>
<evidence type="ECO:0000313" key="4">
    <source>
        <dbReference type="Proteomes" id="UP000265566"/>
    </source>
</evidence>
<feature type="compositionally biased region" description="Polar residues" evidence="2">
    <location>
        <begin position="72"/>
        <end position="82"/>
    </location>
</feature>